<feature type="region of interest" description="Disordered" evidence="2">
    <location>
        <begin position="213"/>
        <end position="283"/>
    </location>
</feature>
<feature type="compositionally biased region" description="Low complexity" evidence="2">
    <location>
        <begin position="271"/>
        <end position="281"/>
    </location>
</feature>
<keyword evidence="1" id="KW-0482">Metalloprotease</keyword>
<dbReference type="Proteomes" id="UP000075840">
    <property type="component" value="Unassembled WGS sequence"/>
</dbReference>
<evidence type="ECO:0000256" key="2">
    <source>
        <dbReference type="SAM" id="MobiDB-lite"/>
    </source>
</evidence>
<evidence type="ECO:0000256" key="1">
    <source>
        <dbReference type="RuleBase" id="RU341113"/>
    </source>
</evidence>
<feature type="compositionally biased region" description="Pro residues" evidence="2">
    <location>
        <begin position="569"/>
        <end position="578"/>
    </location>
</feature>
<feature type="region of interest" description="Disordered" evidence="2">
    <location>
        <begin position="313"/>
        <end position="337"/>
    </location>
</feature>
<dbReference type="PROSITE" id="PS51365">
    <property type="entry name" value="RENAL_DIPEPTIDASE_2"/>
    <property type="match status" value="1"/>
</dbReference>
<comment type="cofactor">
    <cofactor evidence="1">
        <name>Zn(2+)</name>
        <dbReference type="ChEBI" id="CHEBI:29105"/>
    </cofactor>
</comment>
<accession>A0A8W7MU49</accession>
<comment type="catalytic activity">
    <reaction evidence="1">
        <text>an L-aminoacyl-L-amino acid + H2O = 2 an L-alpha-amino acid</text>
        <dbReference type="Rhea" id="RHEA:48940"/>
        <dbReference type="ChEBI" id="CHEBI:15377"/>
        <dbReference type="ChEBI" id="CHEBI:59869"/>
        <dbReference type="ChEBI" id="CHEBI:77460"/>
        <dbReference type="EC" id="3.4.13.19"/>
    </reaction>
</comment>
<keyword evidence="1" id="KW-0325">Glycoprotein</keyword>
<dbReference type="Gene3D" id="3.20.20.140">
    <property type="entry name" value="Metal-dependent hydrolases"/>
    <property type="match status" value="1"/>
</dbReference>
<dbReference type="EMBL" id="APCN01002511">
    <property type="status" value="NOT_ANNOTATED_CDS"/>
    <property type="molecule type" value="Genomic_DNA"/>
</dbReference>
<dbReference type="GO" id="GO:0070573">
    <property type="term" value="F:metallodipeptidase activity"/>
    <property type="evidence" value="ECO:0007669"/>
    <property type="project" value="InterPro"/>
</dbReference>
<feature type="compositionally biased region" description="Low complexity" evidence="2">
    <location>
        <begin position="709"/>
        <end position="728"/>
    </location>
</feature>
<dbReference type="EMBL" id="APCN01002510">
    <property type="status" value="NOT_ANNOTATED_CDS"/>
    <property type="molecule type" value="Genomic_DNA"/>
</dbReference>
<dbReference type="GO" id="GO:0006508">
    <property type="term" value="P:proteolysis"/>
    <property type="evidence" value="ECO:0007669"/>
    <property type="project" value="UniProtKB-KW"/>
</dbReference>
<dbReference type="GO" id="GO:0046872">
    <property type="term" value="F:metal ion binding"/>
    <property type="evidence" value="ECO:0007669"/>
    <property type="project" value="UniProtKB-UniRule"/>
</dbReference>
<keyword evidence="4" id="KW-1185">Reference proteome</keyword>
<keyword evidence="1" id="KW-0472">Membrane</keyword>
<dbReference type="PANTHER" id="PTHR10443:SF47">
    <property type="entry name" value="DIPEPTIDASE"/>
    <property type="match status" value="1"/>
</dbReference>
<evidence type="ECO:0000313" key="4">
    <source>
        <dbReference type="Proteomes" id="UP000075840"/>
    </source>
</evidence>
<feature type="region of interest" description="Disordered" evidence="2">
    <location>
        <begin position="709"/>
        <end position="735"/>
    </location>
</feature>
<keyword evidence="1" id="KW-0336">GPI-anchor</keyword>
<feature type="compositionally biased region" description="Basic residues" evidence="2">
    <location>
        <begin position="54"/>
        <end position="63"/>
    </location>
</feature>
<evidence type="ECO:0000313" key="3">
    <source>
        <dbReference type="EnsemblMetazoa" id="AARA018659-PA"/>
    </source>
</evidence>
<feature type="region of interest" description="Disordered" evidence="2">
    <location>
        <begin position="936"/>
        <end position="973"/>
    </location>
</feature>
<dbReference type="AlphaFoldDB" id="A0A8W7MU49"/>
<feature type="compositionally biased region" description="Basic residues" evidence="2">
    <location>
        <begin position="252"/>
        <end position="270"/>
    </location>
</feature>
<sequence>MTDTNRSKQSYLHKHNGKIDLQSVQSPPGQLSTGSNTTEHGRAASHTGGSLKRNNSHHQRLKKSNTSTLERTSNGGPVEYGADRTGGSFSHHHHQQQQQQTGTTATRSGAGSSLAKSWSKTSSSSTSQSTSHGPAEQTSHPLDTAASSGRPPGTNLTPTVVKTEASLSDDFKRFHTLRNSYGGKSNLNVNNTDQTIKSQVLLHQQKLREYSRQLPAQQQQPHHDNDSYSTCSSSQSDYQHPQQPQHHQQQQQHHRHKHHTHYRVHHHQHHQQQQQQQQQQHPNVQLAQTIYPISATVAATATLTRAGGGGSILKNANSSTSHQDPVGSRNSLKRGPGGLSTLSLCSCDAETEIIPNPLRPLYQYSLDRRNPRQHTYTCEQNAQILLRLEKDRQKKFGSMGKLHLTTSTGDLSVAPAAMQRHSSITGASVPTSSVSTPTPTPPPPAAPTGPAGKVSGNACKVAANVLTFDCQHGSYSRGDNYTEIIPNPLRPLYQYSLDRRNPRQHTYTCEQNAQILLRLEKDRQKKFGSMGKLHLTTSTGDLSVAPAAMQRHSSITGASVPTSSVSTPTPTPPPPAAPTGPAGKVSGNACKVAANVLTFDCQHGSYSRGDNYTEDDSYSEDMIPPPPPPLLNRRPSYGYGCVVQQPVASGPEPTHADQQPMYDPTAQPAIPPANVDVYGREVDGLIGTMNQPDLFNFASNTNGSLSGTLKSTLKSAKSSTNGKTTSGSLPMPADGKSKMNDPLPVMMVDLMNGNGTVAPPLPNGTDPTGTKPYPPYYFDDNYLHHHYYYRNGETGADVPLKDAGLDAAGQMYLYHQHHHHPDAVPAGYITNYDALNLPAKYNTIGANGDLPLAGHFSGLAGGGVGHHASSCNINQYSGSTKSNLIASHNHHFSNSISNFNFNPSQYFGSALDPPPGTTIIPGGVMGGVMGGGDGFPSSCSLNGTPNKQQPHPWKHRQCPSRGSSSTGSGSSKWDLPSRQWLAVTSILLIAGAAGVAVPLALKVSSGAPLEERMQVATQLLDTVPLIDGHNDLPWNIRKFLHNQLNDFRWWPSEYTVYNAFSSTRSKTLWSDSINADAPKYDVRSTVDFTVHGKVMVYHFP</sequence>
<keyword evidence="1" id="KW-0645">Protease</keyword>
<feature type="compositionally biased region" description="Low complexity" evidence="2">
    <location>
        <begin position="227"/>
        <end position="251"/>
    </location>
</feature>
<name>A0A8W7MU49_ANOAR</name>
<keyword evidence="1" id="KW-0862">Zinc</keyword>
<dbReference type="EMBL" id="APCN01002509">
    <property type="status" value="NOT_ANNOTATED_CDS"/>
    <property type="molecule type" value="Genomic_DNA"/>
</dbReference>
<comment type="subunit">
    <text evidence="1">Homodimer; disulfide-linked.</text>
</comment>
<keyword evidence="1" id="KW-0224">Dipeptidase</keyword>
<dbReference type="EnsemblMetazoa" id="AARA018659-RA">
    <property type="protein sequence ID" value="AARA018659-PA"/>
    <property type="gene ID" value="AARA018659"/>
</dbReference>
<comment type="subcellular location">
    <subcellularLocation>
        <location evidence="1">Membrane</location>
        <topology evidence="1">Lipid-anchor</topology>
        <topology evidence="1">GPI-anchor</topology>
    </subcellularLocation>
</comment>
<keyword evidence="1" id="KW-0479">Metal-binding</keyword>
<feature type="compositionally biased region" description="Polar residues" evidence="2">
    <location>
        <begin position="1"/>
        <end position="10"/>
    </location>
</feature>
<feature type="compositionally biased region" description="Polar residues" evidence="2">
    <location>
        <begin position="22"/>
        <end position="38"/>
    </location>
</feature>
<reference evidence="3" key="1">
    <citation type="submission" date="2022-08" db="UniProtKB">
        <authorList>
            <consortium name="EnsemblMetazoa"/>
        </authorList>
    </citation>
    <scope>IDENTIFICATION</scope>
    <source>
        <strain evidence="3">Dongola</strain>
    </source>
</reference>
<keyword evidence="1" id="KW-1015">Disulfide bond</keyword>
<organism evidence="3 4">
    <name type="scientific">Anopheles arabiensis</name>
    <name type="common">Mosquito</name>
    <dbReference type="NCBI Taxonomy" id="7173"/>
    <lineage>
        <taxon>Eukaryota</taxon>
        <taxon>Metazoa</taxon>
        <taxon>Ecdysozoa</taxon>
        <taxon>Arthropoda</taxon>
        <taxon>Hexapoda</taxon>
        <taxon>Insecta</taxon>
        <taxon>Pterygota</taxon>
        <taxon>Neoptera</taxon>
        <taxon>Endopterygota</taxon>
        <taxon>Diptera</taxon>
        <taxon>Nematocera</taxon>
        <taxon>Culicoidea</taxon>
        <taxon>Culicidae</taxon>
        <taxon>Anophelinae</taxon>
        <taxon>Anopheles</taxon>
    </lineage>
</organism>
<feature type="compositionally biased region" description="Low complexity" evidence="2">
    <location>
        <begin position="425"/>
        <end position="437"/>
    </location>
</feature>
<feature type="compositionally biased region" description="Polar residues" evidence="2">
    <location>
        <begin position="314"/>
        <end position="323"/>
    </location>
</feature>
<dbReference type="InterPro" id="IPR008257">
    <property type="entry name" value="Pept_M19"/>
</dbReference>
<feature type="compositionally biased region" description="Low complexity" evidence="2">
    <location>
        <begin position="960"/>
        <end position="971"/>
    </location>
</feature>
<dbReference type="EC" id="3.4.13.19" evidence="1"/>
<proteinExistence type="inferred from homology"/>
<feature type="compositionally biased region" description="Low complexity" evidence="2">
    <location>
        <begin position="96"/>
        <end position="131"/>
    </location>
</feature>
<feature type="compositionally biased region" description="Polar residues" evidence="2">
    <location>
        <begin position="64"/>
        <end position="75"/>
    </location>
</feature>
<dbReference type="PANTHER" id="PTHR10443">
    <property type="entry name" value="MICROSOMAL DIPEPTIDASE"/>
    <property type="match status" value="1"/>
</dbReference>
<feature type="compositionally biased region" description="Polar residues" evidence="2">
    <location>
        <begin position="136"/>
        <end position="147"/>
    </location>
</feature>
<feature type="region of interest" description="Disordered" evidence="2">
    <location>
        <begin position="553"/>
        <end position="583"/>
    </location>
</feature>
<feature type="region of interest" description="Disordered" evidence="2">
    <location>
        <begin position="421"/>
        <end position="452"/>
    </location>
</feature>
<comment type="similarity">
    <text evidence="1">Belongs to the metallo-dependent hydrolases superfamily. Peptidase M19 family.</text>
</comment>
<keyword evidence="1" id="KW-0449">Lipoprotein</keyword>
<protein>
    <recommendedName>
        <fullName evidence="1">Dipeptidase</fullName>
        <ecNumber evidence="1">3.4.13.19</ecNumber>
    </recommendedName>
</protein>
<feature type="compositionally biased region" description="Low complexity" evidence="2">
    <location>
        <begin position="556"/>
        <end position="568"/>
    </location>
</feature>
<feature type="compositionally biased region" description="Pro residues" evidence="2">
    <location>
        <begin position="438"/>
        <end position="447"/>
    </location>
</feature>
<feature type="compositionally biased region" description="Polar residues" evidence="2">
    <location>
        <begin position="937"/>
        <end position="949"/>
    </location>
</feature>
<feature type="region of interest" description="Disordered" evidence="2">
    <location>
        <begin position="1"/>
        <end position="159"/>
    </location>
</feature>
<dbReference type="GO" id="GO:0098552">
    <property type="term" value="C:side of membrane"/>
    <property type="evidence" value="ECO:0007669"/>
    <property type="project" value="UniProtKB-KW"/>
</dbReference>
<keyword evidence="1" id="KW-0378">Hydrolase</keyword>